<name>A0A397V0N6_9GLOM</name>
<keyword evidence="2" id="KW-0418">Kinase</keyword>
<dbReference type="PROSITE" id="PS50011">
    <property type="entry name" value="PROTEIN_KINASE_DOM"/>
    <property type="match status" value="1"/>
</dbReference>
<dbReference type="GO" id="GO:0004674">
    <property type="term" value="F:protein serine/threonine kinase activity"/>
    <property type="evidence" value="ECO:0007669"/>
    <property type="project" value="TreeGrafter"/>
</dbReference>
<proteinExistence type="predicted"/>
<organism evidence="2 3">
    <name type="scientific">Gigaspora rosea</name>
    <dbReference type="NCBI Taxonomy" id="44941"/>
    <lineage>
        <taxon>Eukaryota</taxon>
        <taxon>Fungi</taxon>
        <taxon>Fungi incertae sedis</taxon>
        <taxon>Mucoromycota</taxon>
        <taxon>Glomeromycotina</taxon>
        <taxon>Glomeromycetes</taxon>
        <taxon>Diversisporales</taxon>
        <taxon>Gigasporaceae</taxon>
        <taxon>Gigaspora</taxon>
    </lineage>
</organism>
<dbReference type="GO" id="GO:0005524">
    <property type="term" value="F:ATP binding"/>
    <property type="evidence" value="ECO:0007669"/>
    <property type="project" value="InterPro"/>
</dbReference>
<evidence type="ECO:0000313" key="3">
    <source>
        <dbReference type="Proteomes" id="UP000266673"/>
    </source>
</evidence>
<feature type="non-terminal residue" evidence="2">
    <location>
        <position position="1"/>
    </location>
</feature>
<gene>
    <name evidence="2" type="ORF">C2G38_1971557</name>
</gene>
<dbReference type="Proteomes" id="UP000266673">
    <property type="component" value="Unassembled WGS sequence"/>
</dbReference>
<accession>A0A397V0N6</accession>
<feature type="domain" description="Protein kinase" evidence="1">
    <location>
        <begin position="1"/>
        <end position="174"/>
    </location>
</feature>
<keyword evidence="2" id="KW-0808">Transferase</keyword>
<dbReference type="InterPro" id="IPR000719">
    <property type="entry name" value="Prot_kinase_dom"/>
</dbReference>
<dbReference type="STRING" id="44941.A0A397V0N6"/>
<reference evidence="2 3" key="1">
    <citation type="submission" date="2018-06" db="EMBL/GenBank/DDBJ databases">
        <title>Comparative genomics reveals the genomic features of Rhizophagus irregularis, R. cerebriforme, R. diaphanum and Gigaspora rosea, and their symbiotic lifestyle signature.</title>
        <authorList>
            <person name="Morin E."/>
            <person name="San Clemente H."/>
            <person name="Chen E.C.H."/>
            <person name="De La Providencia I."/>
            <person name="Hainaut M."/>
            <person name="Kuo A."/>
            <person name="Kohler A."/>
            <person name="Murat C."/>
            <person name="Tang N."/>
            <person name="Roy S."/>
            <person name="Loubradou J."/>
            <person name="Henrissat B."/>
            <person name="Grigoriev I.V."/>
            <person name="Corradi N."/>
            <person name="Roux C."/>
            <person name="Martin F.M."/>
        </authorList>
    </citation>
    <scope>NUCLEOTIDE SEQUENCE [LARGE SCALE GENOMIC DNA]</scope>
    <source>
        <strain evidence="2 3">DAOM 194757</strain>
    </source>
</reference>
<dbReference type="Pfam" id="PF07714">
    <property type="entry name" value="PK_Tyr_Ser-Thr"/>
    <property type="match status" value="1"/>
</dbReference>
<dbReference type="EMBL" id="QKWP01000736">
    <property type="protein sequence ID" value="RIB15542.1"/>
    <property type="molecule type" value="Genomic_DNA"/>
</dbReference>
<dbReference type="InterPro" id="IPR001245">
    <property type="entry name" value="Ser-Thr/Tyr_kinase_cat_dom"/>
</dbReference>
<evidence type="ECO:0000313" key="2">
    <source>
        <dbReference type="EMBL" id="RIB15542.1"/>
    </source>
</evidence>
<dbReference type="InterPro" id="IPR011009">
    <property type="entry name" value="Kinase-like_dom_sf"/>
</dbReference>
<sequence>GNLRSYLDQHYGELNWIQKLKILKHIAVGLKTIHQAGYVHRDFHSGNILLSEDAEIADLGFAGPAERQPLINKKIIYGVLPYIAPEILRGGKYTPEADIYSFGIIMCDVLCCIPPFDDRSHDAYLALSICLGLRPAIEKDSPKPFVKLMRRCWDANPINRPKANKLSEILDDWYWKLYDKLETPESLAFMASDNNISQPSSQASSRTVTQTHPLAFYTSGSFSFQNLPMPINSPSINYRSSSASYSDMTRGIDFRTGMSSSLLLNRLHLCIKFNYYFNFYVQVLYSF</sequence>
<dbReference type="SUPFAM" id="SSF56112">
    <property type="entry name" value="Protein kinase-like (PK-like)"/>
    <property type="match status" value="1"/>
</dbReference>
<dbReference type="Gene3D" id="1.10.510.10">
    <property type="entry name" value="Transferase(Phosphotransferase) domain 1"/>
    <property type="match status" value="1"/>
</dbReference>
<dbReference type="AlphaFoldDB" id="A0A397V0N6"/>
<evidence type="ECO:0000259" key="1">
    <source>
        <dbReference type="PROSITE" id="PS50011"/>
    </source>
</evidence>
<keyword evidence="3" id="KW-1185">Reference proteome</keyword>
<protein>
    <submittedName>
        <fullName evidence="2">Kinase-like domain-containing protein</fullName>
    </submittedName>
</protein>
<comment type="caution">
    <text evidence="2">The sequence shown here is derived from an EMBL/GenBank/DDBJ whole genome shotgun (WGS) entry which is preliminary data.</text>
</comment>
<dbReference type="PANTHER" id="PTHR44329">
    <property type="entry name" value="SERINE/THREONINE-PROTEIN KINASE TNNI3K-RELATED"/>
    <property type="match status" value="1"/>
</dbReference>
<dbReference type="InterPro" id="IPR051681">
    <property type="entry name" value="Ser/Thr_Kinases-Pseudokinases"/>
</dbReference>
<dbReference type="PANTHER" id="PTHR44329:SF143">
    <property type="entry name" value="RECEPTOR INTERACTING SERINE_THREONINE KINASE 2"/>
    <property type="match status" value="1"/>
</dbReference>
<dbReference type="OrthoDB" id="6718656at2759"/>